<feature type="region of interest" description="Disordered" evidence="1">
    <location>
        <begin position="296"/>
        <end position="411"/>
    </location>
</feature>
<gene>
    <name evidence="3" type="primary">LOC113464576</name>
</gene>
<feature type="compositionally biased region" description="Basic and acidic residues" evidence="1">
    <location>
        <begin position="586"/>
        <end position="595"/>
    </location>
</feature>
<feature type="compositionally biased region" description="Polar residues" evidence="1">
    <location>
        <begin position="322"/>
        <end position="331"/>
    </location>
</feature>
<reference evidence="3" key="1">
    <citation type="submission" date="2025-08" db="UniProtKB">
        <authorList>
            <consortium name="RefSeq"/>
        </authorList>
    </citation>
    <scope>IDENTIFICATION</scope>
    <source>
        <tissue evidence="3">Whole body</tissue>
    </source>
</reference>
<sequence length="1143" mass="128685">MKGIRTLVLQDLQHVLPPKGLQNRLASSYQLSSSSQLHTSPPSGRFWNFFEFSSKEEACRDAEKCTSSKDIVSPLLSANQLDSVRKPLSVNAAVAPSALSLIPKTYGFDLKNASISCLKIPRPLRQDNLMSMLDGNPVPRTLKWKLKGYKTLRNEQAGDFAFVPGGKSYDFDILSRTEYGEFLNEANCVSKSLVKQQKIAPPKLENTAKKDTLCLTAKAIENKEKAGYVNKLELGKLDVAKDEISKMESSNLPAVLDTPESTTGVPKLIASSLPKKEDIQFLPVSKAEFPVAPIKNQTQPSAQYSSQPKRPSSPSSPAMLTDNRSPANSRQEPPMESYEDKRVSEHAEQQASSEPSSRYENYPEVTEEVSPKWSTVEESVANQQLTEQRLHSHQLPPKAPQTKMDAGQVKSERRFARKGLNIASQPMQGELETSTYFAPRPFKRTKPLNQKDLSRPDYESIIGIPRQSLQLNISRPVQSRPTKSSPCAATHARLLQGTRNSDPQGYSGHSLGSTGNGSMAGSSGGGSRKPPAAYPPITSKRSSSNSSHLQDSPFTRRNEIASRTNLNTNKNSASNLSTSSANQSRRCSEGDDRCSRNTCGRRKCERERPKCKDDRPRKDKKICKRYCCPALQTPTCCDYNKFQCPKDPPIRKIPKVKPDHTCLPQEKRAKKRDQDHGGQEICTTPTRRRDRDRSCKRERRECSRDRSCDRRQQQQPCQRQRRPCKRQERECPRQQQQQEEQQGGREFCTNPRRRRDCKRERRCDDQCNRRDQKCSGRRNYTQSAYKERPKQTHTNLKRFSSLPAFAVPLIGIRATAEKKPSLVSSPSKVRFYVKETPSVMSCKDKKSDTKCKKDDPCAKAGGYCDGRAEGSCKERASKTKCAPPKKQDPCKGRKADPCKAATKCTHTPRKEDPCKAASKGGLLSCGKIRTEKHNTVCQPMCCEGWKKEKERACCKIKLQESQCGKKKDDKCKDTKKASCARDNDEESEKARAERMERERKEIEDCKTRATEYEEDKKEKKSTVTCKQQKKKGKDNTTGPCARFSTISSSDMSPLMNAWPKAFMKHDSSKLPNVPLDRSYSTVKTTNSDEFGAELGTENNFWSFNDNDSGYEELPVPVVIENDDVPDNDSSGSSNWFFSWYDQN</sequence>
<feature type="compositionally biased region" description="Polar residues" evidence="1">
    <location>
        <begin position="349"/>
        <end position="359"/>
    </location>
</feature>
<name>A0AAJ7WC51_9HYME</name>
<feature type="compositionally biased region" description="Polar residues" evidence="1">
    <location>
        <begin position="372"/>
        <end position="387"/>
    </location>
</feature>
<feature type="region of interest" description="Disordered" evidence="1">
    <location>
        <begin position="1017"/>
        <end position="1038"/>
    </location>
</feature>
<keyword evidence="2" id="KW-1185">Reference proteome</keyword>
<feature type="compositionally biased region" description="Basic and acidic residues" evidence="1">
    <location>
        <begin position="338"/>
        <end position="348"/>
    </location>
</feature>
<dbReference type="AlphaFoldDB" id="A0AAJ7WC51"/>
<feature type="region of interest" description="Disordered" evidence="1">
    <location>
        <begin position="648"/>
        <end position="685"/>
    </location>
</feature>
<feature type="compositionally biased region" description="Low complexity" evidence="1">
    <location>
        <begin position="565"/>
        <end position="584"/>
    </location>
</feature>
<feature type="region of interest" description="Disordered" evidence="1">
    <location>
        <begin position="432"/>
        <end position="454"/>
    </location>
</feature>
<feature type="compositionally biased region" description="Low complexity" evidence="1">
    <location>
        <begin position="512"/>
        <end position="521"/>
    </location>
</feature>
<protein>
    <submittedName>
        <fullName evidence="3">Uncharacterized protein LOC113464576</fullName>
    </submittedName>
</protein>
<organism evidence="2 3">
    <name type="scientific">Ceratina calcarata</name>
    <dbReference type="NCBI Taxonomy" id="156304"/>
    <lineage>
        <taxon>Eukaryota</taxon>
        <taxon>Metazoa</taxon>
        <taxon>Ecdysozoa</taxon>
        <taxon>Arthropoda</taxon>
        <taxon>Hexapoda</taxon>
        <taxon>Insecta</taxon>
        <taxon>Pterygota</taxon>
        <taxon>Neoptera</taxon>
        <taxon>Endopterygota</taxon>
        <taxon>Hymenoptera</taxon>
        <taxon>Apocrita</taxon>
        <taxon>Aculeata</taxon>
        <taxon>Apoidea</taxon>
        <taxon>Anthophila</taxon>
        <taxon>Apidae</taxon>
        <taxon>Ceratina</taxon>
        <taxon>Zadontomerus</taxon>
    </lineage>
</organism>
<dbReference type="KEGG" id="ccal:113464576"/>
<feature type="compositionally biased region" description="Polar residues" evidence="1">
    <location>
        <begin position="539"/>
        <end position="553"/>
    </location>
</feature>
<dbReference type="Proteomes" id="UP000694925">
    <property type="component" value="Unplaced"/>
</dbReference>
<evidence type="ECO:0000256" key="1">
    <source>
        <dbReference type="SAM" id="MobiDB-lite"/>
    </source>
</evidence>
<proteinExistence type="predicted"/>
<dbReference type="GeneID" id="113464576"/>
<evidence type="ECO:0000313" key="3">
    <source>
        <dbReference type="RefSeq" id="XP_026670852.1"/>
    </source>
</evidence>
<evidence type="ECO:0000313" key="2">
    <source>
        <dbReference type="Proteomes" id="UP000694925"/>
    </source>
</evidence>
<accession>A0AAJ7WC51</accession>
<feature type="region of interest" description="Disordered" evidence="1">
    <location>
        <begin position="982"/>
        <end position="1002"/>
    </location>
</feature>
<feature type="compositionally biased region" description="Low complexity" evidence="1">
    <location>
        <begin position="305"/>
        <end position="317"/>
    </location>
</feature>
<dbReference type="RefSeq" id="XP_026670852.1">
    <property type="nucleotide sequence ID" value="XM_026815051.1"/>
</dbReference>
<feature type="region of interest" description="Disordered" evidence="1">
    <location>
        <begin position="497"/>
        <end position="598"/>
    </location>
</feature>